<reference evidence="2" key="1">
    <citation type="submission" date="2022-01" db="EMBL/GenBank/DDBJ databases">
        <title>Genome sequnece data of strain Bradyrhizobium sp. nov.</title>
        <authorList>
            <person name="Zhang J."/>
        </authorList>
    </citation>
    <scope>NUCLEOTIDE SEQUENCE</scope>
    <source>
        <strain evidence="3">WYCCWR 12774</strain>
        <strain evidence="2">WYCCWR 13023</strain>
    </source>
</reference>
<keyword evidence="4" id="KW-1185">Reference proteome</keyword>
<evidence type="ECO:0000313" key="4">
    <source>
        <dbReference type="Proteomes" id="UP001139012"/>
    </source>
</evidence>
<dbReference type="Proteomes" id="UP001139012">
    <property type="component" value="Unassembled WGS sequence"/>
</dbReference>
<feature type="compositionally biased region" description="Low complexity" evidence="1">
    <location>
        <begin position="77"/>
        <end position="87"/>
    </location>
</feature>
<protein>
    <submittedName>
        <fullName evidence="2">Uncharacterized protein</fullName>
    </submittedName>
</protein>
<dbReference type="EMBL" id="JAKLTY010000037">
    <property type="protein sequence ID" value="MCG2632153.1"/>
    <property type="molecule type" value="Genomic_DNA"/>
</dbReference>
<feature type="region of interest" description="Disordered" evidence="1">
    <location>
        <begin position="62"/>
        <end position="135"/>
    </location>
</feature>
<evidence type="ECO:0000313" key="2">
    <source>
        <dbReference type="EMBL" id="MCG2632153.1"/>
    </source>
</evidence>
<dbReference type="RefSeq" id="WP_237861336.1">
    <property type="nucleotide sequence ID" value="NZ_JAKLTY010000037.1"/>
</dbReference>
<accession>A0A9X1RJ78</accession>
<dbReference type="EMBL" id="JAKLUA010000028">
    <property type="protein sequence ID" value="MCG2672922.1"/>
    <property type="molecule type" value="Genomic_DNA"/>
</dbReference>
<organism evidence="2 5">
    <name type="scientific">Bradyrhizobium zhengyangense</name>
    <dbReference type="NCBI Taxonomy" id="2911009"/>
    <lineage>
        <taxon>Bacteria</taxon>
        <taxon>Pseudomonadati</taxon>
        <taxon>Pseudomonadota</taxon>
        <taxon>Alphaproteobacteria</taxon>
        <taxon>Hyphomicrobiales</taxon>
        <taxon>Nitrobacteraceae</taxon>
        <taxon>Bradyrhizobium</taxon>
    </lineage>
</organism>
<gene>
    <name evidence="3" type="ORF">L6637_39040</name>
    <name evidence="2" type="ORF">L6654_36655</name>
</gene>
<evidence type="ECO:0000313" key="3">
    <source>
        <dbReference type="EMBL" id="MCG2672922.1"/>
    </source>
</evidence>
<comment type="caution">
    <text evidence="2">The sequence shown here is derived from an EMBL/GenBank/DDBJ whole genome shotgun (WGS) entry which is preliminary data.</text>
</comment>
<evidence type="ECO:0000313" key="5">
    <source>
        <dbReference type="Proteomes" id="UP001139054"/>
    </source>
</evidence>
<sequence>MFSELRRYQAYAEAQAALGRIYATLGVDPVPSAAASYDVIELSREIRRGMLEWQRGQIAEPVADAGQGAAPSDVASTATAKTATTKPETAKPEAVKSETVKSETAKTVPPSAAPSSVATATTAAPPASDQKTGVN</sequence>
<feature type="compositionally biased region" description="Basic and acidic residues" evidence="1">
    <location>
        <begin position="88"/>
        <end position="104"/>
    </location>
</feature>
<name>A0A9X1RJ78_9BRAD</name>
<dbReference type="Proteomes" id="UP001139054">
    <property type="component" value="Unassembled WGS sequence"/>
</dbReference>
<proteinExistence type="predicted"/>
<evidence type="ECO:0000256" key="1">
    <source>
        <dbReference type="SAM" id="MobiDB-lite"/>
    </source>
</evidence>
<feature type="compositionally biased region" description="Low complexity" evidence="1">
    <location>
        <begin position="105"/>
        <end position="128"/>
    </location>
</feature>
<dbReference type="AlphaFoldDB" id="A0A9X1RJ78"/>